<gene>
    <name evidence="4" type="ORF">NXC12_PE00226</name>
</gene>
<dbReference type="GO" id="GO:0016705">
    <property type="term" value="F:oxidoreductase activity, acting on paired donors, with incorporation or reduction of molecular oxygen"/>
    <property type="evidence" value="ECO:0007669"/>
    <property type="project" value="InterPro"/>
</dbReference>
<dbReference type="AlphaFoldDB" id="A0AAN1BMF7"/>
<dbReference type="GO" id="GO:0005506">
    <property type="term" value="F:iron ion binding"/>
    <property type="evidence" value="ECO:0007669"/>
    <property type="project" value="InterPro"/>
</dbReference>
<dbReference type="RefSeq" id="WP_086084152.1">
    <property type="nucleotide sequence ID" value="NZ_CP020911.1"/>
</dbReference>
<dbReference type="InterPro" id="IPR002397">
    <property type="entry name" value="Cyt_P450_B"/>
</dbReference>
<reference evidence="4 5" key="1">
    <citation type="submission" date="2017-04" db="EMBL/GenBank/DDBJ databases">
        <title>Complete genome sequences of Rhizobium genomic linages associated to common bean (phaseolus vulgaris).</title>
        <authorList>
            <person name="Santamaria R.I."/>
            <person name="Bustos P."/>
            <person name="Perez-Carrascal O."/>
            <person name="Martinez-Flores I."/>
            <person name="Juarez S."/>
            <person name="Lozano L."/>
            <person name="Miranda F."/>
            <person name="Vinuesa P."/>
            <person name="Martinez-Romero E."/>
            <person name="Cevallos M.A."/>
            <person name="Romero D."/>
            <person name="Davila G."/>
            <person name="Gonzalez V."/>
        </authorList>
    </citation>
    <scope>NUCLEOTIDE SEQUENCE [LARGE SCALE GENOMIC DNA]</scope>
    <source>
        <strain evidence="4 5">NXC12</strain>
        <plasmid evidence="5">pretnxc12e</plasmid>
    </source>
</reference>
<comment type="cofactor">
    <cofactor evidence="1">
        <name>heme</name>
        <dbReference type="ChEBI" id="CHEBI:30413"/>
    </cofactor>
</comment>
<keyword evidence="3" id="KW-0503">Monooxygenase</keyword>
<dbReference type="PANTHER" id="PTHR46696:SF6">
    <property type="entry name" value="P450, PUTATIVE (EUROFUNG)-RELATED"/>
    <property type="match status" value="1"/>
</dbReference>
<dbReference type="GO" id="GO:0020037">
    <property type="term" value="F:heme binding"/>
    <property type="evidence" value="ECO:0007669"/>
    <property type="project" value="InterPro"/>
</dbReference>
<keyword evidence="3" id="KW-0560">Oxidoreductase</keyword>
<dbReference type="SUPFAM" id="SSF48264">
    <property type="entry name" value="Cytochrome P450"/>
    <property type="match status" value="1"/>
</dbReference>
<dbReference type="InterPro" id="IPR017972">
    <property type="entry name" value="Cyt_P450_CS"/>
</dbReference>
<dbReference type="GO" id="GO:0004497">
    <property type="term" value="F:monooxygenase activity"/>
    <property type="evidence" value="ECO:0007669"/>
    <property type="project" value="UniProtKB-KW"/>
</dbReference>
<dbReference type="PRINTS" id="PR00385">
    <property type="entry name" value="P450"/>
</dbReference>
<evidence type="ECO:0000256" key="3">
    <source>
        <dbReference type="RuleBase" id="RU000461"/>
    </source>
</evidence>
<dbReference type="EMBL" id="CP020911">
    <property type="protein sequence ID" value="ARQ13823.1"/>
    <property type="molecule type" value="Genomic_DNA"/>
</dbReference>
<keyword evidence="3" id="KW-0479">Metal-binding</keyword>
<evidence type="ECO:0000256" key="1">
    <source>
        <dbReference type="ARBA" id="ARBA00001971"/>
    </source>
</evidence>
<dbReference type="PRINTS" id="PR00359">
    <property type="entry name" value="BP450"/>
</dbReference>
<proteinExistence type="inferred from homology"/>
<dbReference type="InterPro" id="IPR036396">
    <property type="entry name" value="Cyt_P450_sf"/>
</dbReference>
<evidence type="ECO:0000256" key="2">
    <source>
        <dbReference type="ARBA" id="ARBA00010617"/>
    </source>
</evidence>
<keyword evidence="4" id="KW-0614">Plasmid</keyword>
<comment type="similarity">
    <text evidence="2 3">Belongs to the cytochrome P450 family.</text>
</comment>
<sequence>MSDIVERARGCPVMSFDYAKIRPYGSYRQKAMELRDDGRPIWVNTFAQGFWVVTTQELVREVYLKADIFTTDSVMAVEPETNPRHILLPLNVNPPHHRKYRNLLAPWFSQAKVKELEPLLRASARDLVEGFLPAGKVDAAWDFCALLPINSLLGAANMPMSVAPQLMQAINDFTRGFSGLEASETGGTAGMDAAVEAIHAVTDEMIAERRARPLDPKGDFYTYLTTELIEGRLLTDDEIRQIGLIYVVAGMETIRAQLGWLLYHMAKVPEDRRRVLADPSLIPAAVEESIRYYTVIWGVGRKIGQDVHWHGVDLKKGDMIYALNDAFNRDPKRFEDPDRFDLDRKMAPHLSFGFGAHSCIGMHLARTQLEVALEEFHRLIPDYAIEDSAVIEERGSEVTIQSLPLVWNAGA</sequence>
<dbReference type="PANTHER" id="PTHR46696">
    <property type="entry name" value="P450, PUTATIVE (EUROFUNG)-RELATED"/>
    <property type="match status" value="1"/>
</dbReference>
<geneLocation type="plasmid" evidence="5">
    <name>pretnxc12e</name>
</geneLocation>
<dbReference type="Gene3D" id="1.10.630.10">
    <property type="entry name" value="Cytochrome P450"/>
    <property type="match status" value="1"/>
</dbReference>
<name>A0AAN1BMF7_RHIET</name>
<organism evidence="4 5">
    <name type="scientific">Rhizobium etli</name>
    <dbReference type="NCBI Taxonomy" id="29449"/>
    <lineage>
        <taxon>Bacteria</taxon>
        <taxon>Pseudomonadati</taxon>
        <taxon>Pseudomonadota</taxon>
        <taxon>Alphaproteobacteria</taxon>
        <taxon>Hyphomicrobiales</taxon>
        <taxon>Rhizobiaceae</taxon>
        <taxon>Rhizobium/Agrobacterium group</taxon>
        <taxon>Rhizobium</taxon>
    </lineage>
</organism>
<keyword evidence="3" id="KW-0408">Iron</keyword>
<dbReference type="Pfam" id="PF00067">
    <property type="entry name" value="p450"/>
    <property type="match status" value="1"/>
</dbReference>
<keyword evidence="3" id="KW-0349">Heme</keyword>
<evidence type="ECO:0000313" key="4">
    <source>
        <dbReference type="EMBL" id="ARQ13823.1"/>
    </source>
</evidence>
<dbReference type="Proteomes" id="UP000194159">
    <property type="component" value="Plasmid pRetNXC12e"/>
</dbReference>
<protein>
    <submittedName>
        <fullName evidence="4">Cytochrome P450 protein</fullName>
    </submittedName>
</protein>
<evidence type="ECO:0000313" key="5">
    <source>
        <dbReference type="Proteomes" id="UP000194159"/>
    </source>
</evidence>
<accession>A0AAN1BMF7</accession>
<dbReference type="PROSITE" id="PS00086">
    <property type="entry name" value="CYTOCHROME_P450"/>
    <property type="match status" value="1"/>
</dbReference>
<dbReference type="InterPro" id="IPR001128">
    <property type="entry name" value="Cyt_P450"/>
</dbReference>